<sequence length="150" mass="16182">MSKLASESQLRAGICRCNVQLCNDARPQRSGATATSRLAATSTPHRLTRRPGADTAFDPILFIFNDKLEEVRDNLTVSVMSFVPTLEDDGKAISCRAENPNVTALHLETSWTISVVSRWRAATSKRATTSTSSATCAPIRPRASSPGCTT</sequence>
<reference evidence="1 2" key="1">
    <citation type="journal article" date="2022" name="Genome Biol. Evol.">
        <title>The Spruce Budworm Genome: Reconstructing the Evolutionary History of Antifreeze Proteins.</title>
        <authorList>
            <person name="Beliveau C."/>
            <person name="Gagne P."/>
            <person name="Picq S."/>
            <person name="Vernygora O."/>
            <person name="Keeling C.I."/>
            <person name="Pinkney K."/>
            <person name="Doucet D."/>
            <person name="Wen F."/>
            <person name="Johnston J.S."/>
            <person name="Maaroufi H."/>
            <person name="Boyle B."/>
            <person name="Laroche J."/>
            <person name="Dewar K."/>
            <person name="Juretic N."/>
            <person name="Blackburn G."/>
            <person name="Nisole A."/>
            <person name="Brunet B."/>
            <person name="Brandao M."/>
            <person name="Lumley L."/>
            <person name="Duan J."/>
            <person name="Quan G."/>
            <person name="Lucarotti C.J."/>
            <person name="Roe A.D."/>
            <person name="Sperling F.A.H."/>
            <person name="Levesque R.C."/>
            <person name="Cusson M."/>
        </authorList>
    </citation>
    <scope>NUCLEOTIDE SEQUENCE [LARGE SCALE GENOMIC DNA]</scope>
    <source>
        <strain evidence="1">Glfc:IPQL:Cfum</strain>
    </source>
</reference>
<proteinExistence type="predicted"/>
<evidence type="ECO:0000313" key="1">
    <source>
        <dbReference type="EMBL" id="KAI8428395.1"/>
    </source>
</evidence>
<keyword evidence="2" id="KW-1185">Reference proteome</keyword>
<gene>
    <name evidence="1" type="ORF">MSG28_002579</name>
</gene>
<dbReference type="Proteomes" id="UP001064048">
    <property type="component" value="Chromosome 3"/>
</dbReference>
<accession>A0ACC0JWP9</accession>
<dbReference type="EMBL" id="CM046103">
    <property type="protein sequence ID" value="KAI8428395.1"/>
    <property type="molecule type" value="Genomic_DNA"/>
</dbReference>
<protein>
    <submittedName>
        <fullName evidence="1">Uncharacterized protein</fullName>
    </submittedName>
</protein>
<name>A0ACC0JWP9_CHOFU</name>
<evidence type="ECO:0000313" key="2">
    <source>
        <dbReference type="Proteomes" id="UP001064048"/>
    </source>
</evidence>
<comment type="caution">
    <text evidence="1">The sequence shown here is derived from an EMBL/GenBank/DDBJ whole genome shotgun (WGS) entry which is preliminary data.</text>
</comment>
<organism evidence="1 2">
    <name type="scientific">Choristoneura fumiferana</name>
    <name type="common">Spruce budworm moth</name>
    <name type="synonym">Archips fumiferana</name>
    <dbReference type="NCBI Taxonomy" id="7141"/>
    <lineage>
        <taxon>Eukaryota</taxon>
        <taxon>Metazoa</taxon>
        <taxon>Ecdysozoa</taxon>
        <taxon>Arthropoda</taxon>
        <taxon>Hexapoda</taxon>
        <taxon>Insecta</taxon>
        <taxon>Pterygota</taxon>
        <taxon>Neoptera</taxon>
        <taxon>Endopterygota</taxon>
        <taxon>Lepidoptera</taxon>
        <taxon>Glossata</taxon>
        <taxon>Ditrysia</taxon>
        <taxon>Tortricoidea</taxon>
        <taxon>Tortricidae</taxon>
        <taxon>Tortricinae</taxon>
        <taxon>Choristoneura</taxon>
    </lineage>
</organism>